<reference evidence="3 4" key="2">
    <citation type="submission" date="2018-11" db="EMBL/GenBank/DDBJ databases">
        <authorList>
            <consortium name="Pathogen Informatics"/>
        </authorList>
    </citation>
    <scope>NUCLEOTIDE SEQUENCE [LARGE SCALE GENOMIC DNA]</scope>
</reference>
<feature type="signal peptide" evidence="2">
    <location>
        <begin position="1"/>
        <end position="18"/>
    </location>
</feature>
<reference evidence="5" key="1">
    <citation type="submission" date="2016-06" db="UniProtKB">
        <authorList>
            <consortium name="WormBaseParasite"/>
        </authorList>
    </citation>
    <scope>IDENTIFICATION</scope>
</reference>
<feature type="compositionally biased region" description="Basic and acidic residues" evidence="1">
    <location>
        <begin position="34"/>
        <end position="53"/>
    </location>
</feature>
<organism evidence="5">
    <name type="scientific">Gongylonema pulchrum</name>
    <dbReference type="NCBI Taxonomy" id="637853"/>
    <lineage>
        <taxon>Eukaryota</taxon>
        <taxon>Metazoa</taxon>
        <taxon>Ecdysozoa</taxon>
        <taxon>Nematoda</taxon>
        <taxon>Chromadorea</taxon>
        <taxon>Rhabditida</taxon>
        <taxon>Spirurina</taxon>
        <taxon>Spiruromorpha</taxon>
        <taxon>Spiruroidea</taxon>
        <taxon>Gongylonematidae</taxon>
        <taxon>Gongylonema</taxon>
    </lineage>
</organism>
<proteinExistence type="predicted"/>
<feature type="region of interest" description="Disordered" evidence="1">
    <location>
        <begin position="31"/>
        <end position="57"/>
    </location>
</feature>
<protein>
    <submittedName>
        <fullName evidence="5">Secreted protein</fullName>
    </submittedName>
</protein>
<dbReference type="Proteomes" id="UP000271098">
    <property type="component" value="Unassembled WGS sequence"/>
</dbReference>
<evidence type="ECO:0000313" key="5">
    <source>
        <dbReference type="WBParaSite" id="GPUH_0001040501-mRNA-1"/>
    </source>
</evidence>
<evidence type="ECO:0000313" key="3">
    <source>
        <dbReference type="EMBL" id="VDN17382.1"/>
    </source>
</evidence>
<keyword evidence="4" id="KW-1185">Reference proteome</keyword>
<dbReference type="AlphaFoldDB" id="A0A183DNV1"/>
<feature type="chain" id="PRO_5043138812" evidence="2">
    <location>
        <begin position="19"/>
        <end position="204"/>
    </location>
</feature>
<evidence type="ECO:0000313" key="4">
    <source>
        <dbReference type="Proteomes" id="UP000271098"/>
    </source>
</evidence>
<dbReference type="WBParaSite" id="GPUH_0001040501-mRNA-1">
    <property type="protein sequence ID" value="GPUH_0001040501-mRNA-1"/>
    <property type="gene ID" value="GPUH_0001040501"/>
</dbReference>
<keyword evidence="2" id="KW-0732">Signal</keyword>
<name>A0A183DNV1_9BILA</name>
<evidence type="ECO:0000256" key="2">
    <source>
        <dbReference type="SAM" id="SignalP"/>
    </source>
</evidence>
<evidence type="ECO:0000256" key="1">
    <source>
        <dbReference type="SAM" id="MobiDB-lite"/>
    </source>
</evidence>
<sequence length="204" mass="22266">MILILATVLSLVVTQIASRATTNPPNVITVDDDTSLKENPEEKFEGKPGEKTNDMPGLEQKCLPKKKPEIIATTAATTVFSSTTTTASTVPRNATRIRIVPDWNAPGSLVGFMRSCTRLEVLISLTASMVIALRRPFALASVNHHKFCNKQDFTSCFSTSSLYNGNDVQSAENELKIEVPQIATCLCTAEASMHDSKRIFIVHP</sequence>
<gene>
    <name evidence="3" type="ORF">GPUH_LOCUS10392</name>
</gene>
<dbReference type="EMBL" id="UYRT01077954">
    <property type="protein sequence ID" value="VDN17382.1"/>
    <property type="molecule type" value="Genomic_DNA"/>
</dbReference>
<accession>A0A183DNV1</accession>